<evidence type="ECO:0000256" key="5">
    <source>
        <dbReference type="ARBA" id="ARBA00012596"/>
    </source>
</evidence>
<organism evidence="13 14">
    <name type="scientific">Tagetes erecta</name>
    <name type="common">African marigold</name>
    <dbReference type="NCBI Taxonomy" id="13708"/>
    <lineage>
        <taxon>Eukaryota</taxon>
        <taxon>Viridiplantae</taxon>
        <taxon>Streptophyta</taxon>
        <taxon>Embryophyta</taxon>
        <taxon>Tracheophyta</taxon>
        <taxon>Spermatophyta</taxon>
        <taxon>Magnoliopsida</taxon>
        <taxon>eudicotyledons</taxon>
        <taxon>Gunneridae</taxon>
        <taxon>Pentapetalae</taxon>
        <taxon>asterids</taxon>
        <taxon>campanulids</taxon>
        <taxon>Asterales</taxon>
        <taxon>Asteraceae</taxon>
        <taxon>Asteroideae</taxon>
        <taxon>Heliantheae alliance</taxon>
        <taxon>Tageteae</taxon>
        <taxon>Tagetes</taxon>
    </lineage>
</organism>
<keyword evidence="6" id="KW-0808">Transferase</keyword>
<dbReference type="GO" id="GO:0005789">
    <property type="term" value="C:endoplasmic reticulum membrane"/>
    <property type="evidence" value="ECO:0007669"/>
    <property type="project" value="UniProtKB-SubCell"/>
</dbReference>
<dbReference type="Gene3D" id="3.40.1180.10">
    <property type="entry name" value="Decaprenyl diphosphate synthase-like"/>
    <property type="match status" value="1"/>
</dbReference>
<dbReference type="InterPro" id="IPR036424">
    <property type="entry name" value="UPP_synth-like_sf"/>
</dbReference>
<dbReference type="SUPFAM" id="SSF64005">
    <property type="entry name" value="Undecaprenyl diphosphate synthase"/>
    <property type="match status" value="1"/>
</dbReference>
<comment type="similarity">
    <text evidence="4">Belongs to the UPP synthase family.</text>
</comment>
<keyword evidence="9" id="KW-0460">Magnesium</keyword>
<evidence type="ECO:0000256" key="10">
    <source>
        <dbReference type="ARBA" id="ARBA00022989"/>
    </source>
</evidence>
<evidence type="ECO:0000313" key="13">
    <source>
        <dbReference type="EMBL" id="KAK1418203.1"/>
    </source>
</evidence>
<dbReference type="AlphaFoldDB" id="A0AAD8NRI9"/>
<evidence type="ECO:0000256" key="2">
    <source>
        <dbReference type="ARBA" id="ARBA00004586"/>
    </source>
</evidence>
<protein>
    <recommendedName>
        <fullName evidence="5">ditrans,polycis-polyprenyl diphosphate synthase [(2E,6E)-farnesyldiphosphate specific]</fullName>
        <ecNumber evidence="5">2.5.1.87</ecNumber>
    </recommendedName>
</protein>
<keyword evidence="8" id="KW-0256">Endoplasmic reticulum</keyword>
<sequence>MPLSSHVLHSTPLDARSLLNMGVTEDFRRTFFRTTAKDNVMFILLWHVLHLILRVIYLAQEVLHAIQSYLITNGFVTTYQDLNLERVRYLAIVIDSDEARQISEVIQLLEWLSAIGVKKVCLYDREGVLKRSQGVIMERFSSAYLSNEDSKIDPILSKTQLKIEFEFVSISDGKEAVAKAANVLYNKYYLDGDTEKPFFTEADLSEALENLEPDPDLLLIYGPARCHLGFPAWRIRYTEIVHMGQLKHKKYGLILKAIHKYTKVKQNYGS</sequence>
<comment type="subcellular location">
    <subcellularLocation>
        <location evidence="2">Endoplasmic reticulum membrane</location>
    </subcellularLocation>
</comment>
<dbReference type="InterPro" id="IPR038887">
    <property type="entry name" value="Nus1/NgBR"/>
</dbReference>
<comment type="caution">
    <text evidence="13">The sequence shown here is derived from an EMBL/GenBank/DDBJ whole genome shotgun (WGS) entry which is preliminary data.</text>
</comment>
<comment type="catalytic activity">
    <reaction evidence="12">
        <text>n isopentenyl diphosphate + (2E,6E)-farnesyl diphosphate = a di-trans,poly-cis-polyprenyl diphosphate + n diphosphate</text>
        <dbReference type="Rhea" id="RHEA:53008"/>
        <dbReference type="Rhea" id="RHEA-COMP:19494"/>
        <dbReference type="ChEBI" id="CHEBI:33019"/>
        <dbReference type="ChEBI" id="CHEBI:128769"/>
        <dbReference type="ChEBI" id="CHEBI:136960"/>
        <dbReference type="ChEBI" id="CHEBI:175763"/>
        <dbReference type="EC" id="2.5.1.87"/>
    </reaction>
</comment>
<keyword evidence="7" id="KW-0812">Transmembrane</keyword>
<accession>A0AAD8NRI9</accession>
<dbReference type="Proteomes" id="UP001229421">
    <property type="component" value="Unassembled WGS sequence"/>
</dbReference>
<keyword evidence="14" id="KW-1185">Reference proteome</keyword>
<comment type="cofactor">
    <cofactor evidence="1">
        <name>Mg(2+)</name>
        <dbReference type="ChEBI" id="CHEBI:18420"/>
    </cofactor>
</comment>
<dbReference type="GO" id="GO:1904423">
    <property type="term" value="C:dehydrodolichyl diphosphate synthase complex"/>
    <property type="evidence" value="ECO:0007669"/>
    <property type="project" value="InterPro"/>
</dbReference>
<evidence type="ECO:0000256" key="3">
    <source>
        <dbReference type="ARBA" id="ARBA00004922"/>
    </source>
</evidence>
<evidence type="ECO:0000256" key="11">
    <source>
        <dbReference type="ARBA" id="ARBA00023136"/>
    </source>
</evidence>
<evidence type="ECO:0000256" key="6">
    <source>
        <dbReference type="ARBA" id="ARBA00022679"/>
    </source>
</evidence>
<evidence type="ECO:0000256" key="7">
    <source>
        <dbReference type="ARBA" id="ARBA00022692"/>
    </source>
</evidence>
<dbReference type="EC" id="2.5.1.87" evidence="5"/>
<dbReference type="PANTHER" id="PTHR21528:SF0">
    <property type="entry name" value="DEHYDRODOLICHYL DIPHOSPHATE SYNTHASE COMPLEX SUBUNIT NUS1"/>
    <property type="match status" value="1"/>
</dbReference>
<gene>
    <name evidence="13" type="ORF">QVD17_27346</name>
</gene>
<reference evidence="13" key="1">
    <citation type="journal article" date="2023" name="bioRxiv">
        <title>Improved chromosome-level genome assembly for marigold (Tagetes erecta).</title>
        <authorList>
            <person name="Jiang F."/>
            <person name="Yuan L."/>
            <person name="Wang S."/>
            <person name="Wang H."/>
            <person name="Xu D."/>
            <person name="Wang A."/>
            <person name="Fan W."/>
        </authorList>
    </citation>
    <scope>NUCLEOTIDE SEQUENCE</scope>
    <source>
        <strain evidence="13">WSJ</strain>
        <tissue evidence="13">Leaf</tissue>
    </source>
</reference>
<evidence type="ECO:0000256" key="8">
    <source>
        <dbReference type="ARBA" id="ARBA00022824"/>
    </source>
</evidence>
<evidence type="ECO:0000313" key="14">
    <source>
        <dbReference type="Proteomes" id="UP001229421"/>
    </source>
</evidence>
<dbReference type="GO" id="GO:0045547">
    <property type="term" value="F:ditrans,polycis-polyprenyl diphosphate synthase [(2E,6E)-farnesyl diphosphate specific] activity"/>
    <property type="evidence" value="ECO:0007669"/>
    <property type="project" value="UniProtKB-EC"/>
</dbReference>
<proteinExistence type="inferred from homology"/>
<dbReference type="PANTHER" id="PTHR21528">
    <property type="entry name" value="DEHYDRODOLICHYL DIPHOSPHATE SYNTHASE COMPLEX SUBUNIT NUS1"/>
    <property type="match status" value="1"/>
</dbReference>
<evidence type="ECO:0000256" key="12">
    <source>
        <dbReference type="ARBA" id="ARBA00047353"/>
    </source>
</evidence>
<keyword evidence="10" id="KW-1133">Transmembrane helix</keyword>
<dbReference type="EMBL" id="JAUHHV010000007">
    <property type="protein sequence ID" value="KAK1418203.1"/>
    <property type="molecule type" value="Genomic_DNA"/>
</dbReference>
<evidence type="ECO:0000256" key="9">
    <source>
        <dbReference type="ARBA" id="ARBA00022842"/>
    </source>
</evidence>
<evidence type="ECO:0000256" key="1">
    <source>
        <dbReference type="ARBA" id="ARBA00001946"/>
    </source>
</evidence>
<name>A0AAD8NRI9_TARER</name>
<keyword evidence="11" id="KW-0472">Membrane</keyword>
<comment type="pathway">
    <text evidence="3">Protein modification; protein glycosylation.</text>
</comment>
<evidence type="ECO:0000256" key="4">
    <source>
        <dbReference type="ARBA" id="ARBA00005432"/>
    </source>
</evidence>